<dbReference type="GO" id="GO:0005524">
    <property type="term" value="F:ATP binding"/>
    <property type="evidence" value="ECO:0007669"/>
    <property type="project" value="UniProtKB-KW"/>
</dbReference>
<evidence type="ECO:0000313" key="4">
    <source>
        <dbReference type="EMBL" id="QLB41800.1"/>
    </source>
</evidence>
<keyword evidence="5" id="KW-1185">Reference proteome</keyword>
<feature type="domain" description="DUF4143" evidence="2">
    <location>
        <begin position="203"/>
        <end position="347"/>
    </location>
</feature>
<organism evidence="3 5">
    <name type="scientific">Mannheimia pernigra</name>
    <dbReference type="NCBI Taxonomy" id="111844"/>
    <lineage>
        <taxon>Bacteria</taxon>
        <taxon>Pseudomonadati</taxon>
        <taxon>Pseudomonadota</taxon>
        <taxon>Gammaproteobacteria</taxon>
        <taxon>Pasteurellales</taxon>
        <taxon>Pasteurellaceae</taxon>
        <taxon>Mannheimia</taxon>
    </lineage>
</organism>
<evidence type="ECO:0000313" key="5">
    <source>
        <dbReference type="Proteomes" id="UP000509660"/>
    </source>
</evidence>
<name>A0A7D5DX88_9PAST</name>
<keyword evidence="3" id="KW-0547">Nucleotide-binding</keyword>
<dbReference type="KEGG" id="mpeg:HV560_02580"/>
<evidence type="ECO:0000313" key="3">
    <source>
        <dbReference type="EMBL" id="QLB39703.1"/>
    </source>
</evidence>
<dbReference type="SUPFAM" id="SSF52540">
    <property type="entry name" value="P-loop containing nucleoside triphosphate hydrolases"/>
    <property type="match status" value="1"/>
</dbReference>
<feature type="domain" description="AAA" evidence="1">
    <location>
        <begin position="38"/>
        <end position="160"/>
    </location>
</feature>
<dbReference type="Pfam" id="PF13173">
    <property type="entry name" value="AAA_14"/>
    <property type="match status" value="1"/>
</dbReference>
<dbReference type="Pfam" id="PF13635">
    <property type="entry name" value="DUF4143"/>
    <property type="match status" value="1"/>
</dbReference>
<reference evidence="5 6" key="1">
    <citation type="submission" date="2020-06" db="EMBL/GenBank/DDBJ databases">
        <title>Mannheimia pernigra sp. nov. isolated from bovine respiratory tract.</title>
        <authorList>
            <person name="Kuhnert P."/>
            <person name="Akarsu-Egger H."/>
        </authorList>
    </citation>
    <scope>NUCLEOTIDE SEQUENCE [LARGE SCALE GENOMIC DNA]</scope>
    <source>
        <strain evidence="4 6">17CN0883</strain>
        <strain evidence="3 5">BNO311</strain>
    </source>
</reference>
<protein>
    <submittedName>
        <fullName evidence="3">ATP-binding protein</fullName>
    </submittedName>
</protein>
<dbReference type="Proteomes" id="UP000509660">
    <property type="component" value="Chromosome"/>
</dbReference>
<proteinExistence type="predicted"/>
<evidence type="ECO:0000259" key="1">
    <source>
        <dbReference type="Pfam" id="PF13173"/>
    </source>
</evidence>
<dbReference type="EMBL" id="CP055305">
    <property type="protein sequence ID" value="QLB41800.1"/>
    <property type="molecule type" value="Genomic_DNA"/>
</dbReference>
<dbReference type="InterPro" id="IPR041682">
    <property type="entry name" value="AAA_14"/>
</dbReference>
<dbReference type="EMBL" id="CP055306">
    <property type="protein sequence ID" value="QLB39703.1"/>
    <property type="molecule type" value="Genomic_DNA"/>
</dbReference>
<dbReference type="AlphaFoldDB" id="A0A7D5DX88"/>
<dbReference type="RefSeq" id="WP_176809397.1">
    <property type="nucleotide sequence ID" value="NZ_CP055305.1"/>
</dbReference>
<accession>A0A7D5DX88</accession>
<sequence>MILKSDLLDIISIQQQQLAFQQSYPREMLPQLRFYNEMALIITGIRRCGKSTLLTQLLQQQNLQTTLFINFDTPRLFDFQFSDFRLLDEIIQEKQVKILFFDEIQVIDQWEIYVRGKLDEGYQVIVTGSNASLLSRELGTKLTGRHISKELFPFSFSEFCAFLQLPQNAESVEKYLHKGGFPQYLKTQENELFEHLINDILYRDIVVRYAIRDEQSMKRLVLFLAGNVGNLISASKLTQSLNVKSTSTVQEYLTYLENAYLIQLIPKFAYSYKAQLVNPRKVYFIDNGLQEAISPSFTADLGRKLENAVFWALRRQYQEIYYYNENNKECDFVVCKNAQPQQLIQVCLTLNAENREREIQGVLDAMRFFDFDNGYIITLNQKDKVISDGKTIEIIPFAEFFVN</sequence>
<dbReference type="InterPro" id="IPR025420">
    <property type="entry name" value="DUF4143"/>
</dbReference>
<dbReference type="PANTHER" id="PTHR33295">
    <property type="entry name" value="ATPASE"/>
    <property type="match status" value="1"/>
</dbReference>
<evidence type="ECO:0000313" key="6">
    <source>
        <dbReference type="Proteomes" id="UP000509784"/>
    </source>
</evidence>
<keyword evidence="3" id="KW-0067">ATP-binding</keyword>
<dbReference type="Proteomes" id="UP000509784">
    <property type="component" value="Chromosome"/>
</dbReference>
<evidence type="ECO:0000259" key="2">
    <source>
        <dbReference type="Pfam" id="PF13635"/>
    </source>
</evidence>
<gene>
    <name evidence="3" type="ORF">HV559_01755</name>
    <name evidence="4" type="ORF">HV560_02580</name>
</gene>
<dbReference type="InterPro" id="IPR027417">
    <property type="entry name" value="P-loop_NTPase"/>
</dbReference>
<dbReference type="PANTHER" id="PTHR33295:SF8">
    <property type="entry name" value="AAA+ ATPASE DOMAIN-CONTAINING PROTEIN"/>
    <property type="match status" value="1"/>
</dbReference>